<protein>
    <submittedName>
        <fullName evidence="6">Endoglucanase</fullName>
    </submittedName>
</protein>
<dbReference type="InterPro" id="IPR008007">
    <property type="entry name" value="Peptidase_M42"/>
</dbReference>
<organism evidence="6 7">
    <name type="scientific">Thermosporothrix hazakensis</name>
    <dbReference type="NCBI Taxonomy" id="644383"/>
    <lineage>
        <taxon>Bacteria</taxon>
        <taxon>Bacillati</taxon>
        <taxon>Chloroflexota</taxon>
        <taxon>Ktedonobacteria</taxon>
        <taxon>Ktedonobacterales</taxon>
        <taxon>Thermosporotrichaceae</taxon>
        <taxon>Thermosporothrix</taxon>
    </lineage>
</organism>
<dbReference type="Gene3D" id="3.40.630.10">
    <property type="entry name" value="Zn peptidases"/>
    <property type="match status" value="1"/>
</dbReference>
<evidence type="ECO:0000313" key="7">
    <source>
        <dbReference type="Proteomes" id="UP000248806"/>
    </source>
</evidence>
<dbReference type="EMBL" id="QKUF01000070">
    <property type="protein sequence ID" value="PZW18003.1"/>
    <property type="molecule type" value="Genomic_DNA"/>
</dbReference>
<evidence type="ECO:0000256" key="3">
    <source>
        <dbReference type="ARBA" id="ARBA00022670"/>
    </source>
</evidence>
<gene>
    <name evidence="6" type="ORF">EI42_06426</name>
</gene>
<dbReference type="PANTHER" id="PTHR32481">
    <property type="entry name" value="AMINOPEPTIDASE"/>
    <property type="match status" value="1"/>
</dbReference>
<name>A0A326TRB4_THEHA</name>
<proteinExistence type="inferred from homology"/>
<feature type="non-terminal residue" evidence="6">
    <location>
        <position position="99"/>
    </location>
</feature>
<reference evidence="6 7" key="1">
    <citation type="submission" date="2018-06" db="EMBL/GenBank/DDBJ databases">
        <title>Genomic Encyclopedia of Archaeal and Bacterial Type Strains, Phase II (KMG-II): from individual species to whole genera.</title>
        <authorList>
            <person name="Goeker M."/>
        </authorList>
    </citation>
    <scope>NUCLEOTIDE SEQUENCE [LARGE SCALE GENOMIC DNA]</scope>
    <source>
        <strain evidence="6 7">ATCC BAA-1881</strain>
    </source>
</reference>
<dbReference type="InterPro" id="IPR051464">
    <property type="entry name" value="Peptidase_M42_aminopept"/>
</dbReference>
<evidence type="ECO:0000256" key="4">
    <source>
        <dbReference type="ARBA" id="ARBA00022723"/>
    </source>
</evidence>
<keyword evidence="5" id="KW-0378">Hydrolase</keyword>
<dbReference type="PANTHER" id="PTHR32481:SF20">
    <property type="entry name" value="AMINOPEPTIDASE YSDC"/>
    <property type="match status" value="1"/>
</dbReference>
<keyword evidence="4" id="KW-0479">Metal-binding</keyword>
<keyword evidence="2" id="KW-0031">Aminopeptidase</keyword>
<dbReference type="GO" id="GO:0004177">
    <property type="term" value="F:aminopeptidase activity"/>
    <property type="evidence" value="ECO:0007669"/>
    <property type="project" value="UniProtKB-KW"/>
</dbReference>
<evidence type="ECO:0000256" key="1">
    <source>
        <dbReference type="ARBA" id="ARBA00006272"/>
    </source>
</evidence>
<dbReference type="Pfam" id="PF05343">
    <property type="entry name" value="Peptidase_M42"/>
    <property type="match status" value="1"/>
</dbReference>
<dbReference type="GO" id="GO:0046872">
    <property type="term" value="F:metal ion binding"/>
    <property type="evidence" value="ECO:0007669"/>
    <property type="project" value="UniProtKB-KW"/>
</dbReference>
<dbReference type="GO" id="GO:0006508">
    <property type="term" value="P:proteolysis"/>
    <property type="evidence" value="ECO:0007669"/>
    <property type="project" value="UniProtKB-KW"/>
</dbReference>
<dbReference type="AlphaFoldDB" id="A0A326TRB4"/>
<evidence type="ECO:0000256" key="2">
    <source>
        <dbReference type="ARBA" id="ARBA00022438"/>
    </source>
</evidence>
<accession>A0A326TRB4</accession>
<keyword evidence="3" id="KW-0645">Protease</keyword>
<evidence type="ECO:0000313" key="6">
    <source>
        <dbReference type="EMBL" id="PZW18003.1"/>
    </source>
</evidence>
<comment type="caution">
    <text evidence="6">The sequence shown here is derived from an EMBL/GenBank/DDBJ whole genome shotgun (WGS) entry which is preliminary data.</text>
</comment>
<comment type="similarity">
    <text evidence="1">Belongs to the peptidase M42 family.</text>
</comment>
<dbReference type="InterPro" id="IPR023367">
    <property type="entry name" value="Peptidase_M42_dom2"/>
</dbReference>
<dbReference type="SUPFAM" id="SSF53187">
    <property type="entry name" value="Zn-dependent exopeptidases"/>
    <property type="match status" value="1"/>
</dbReference>
<dbReference type="Gene3D" id="2.40.30.40">
    <property type="entry name" value="Peptidase M42, domain 2"/>
    <property type="match status" value="1"/>
</dbReference>
<dbReference type="Proteomes" id="UP000248806">
    <property type="component" value="Unassembled WGS sequence"/>
</dbReference>
<evidence type="ECO:0000256" key="5">
    <source>
        <dbReference type="ARBA" id="ARBA00022801"/>
    </source>
</evidence>
<keyword evidence="7" id="KW-1185">Reference proteome</keyword>
<sequence>MEESRVAFLRRLISSPSPSGFEQPAQATVREEIKHYTDEIRTDIHGNAIASLNGQGAPRVMLEAHCDELGFLIRYIDENGFLYFAPVGGFDPSTLPGNR</sequence>